<keyword evidence="1" id="KW-0833">Ubl conjugation pathway</keyword>
<evidence type="ECO:0008006" key="5">
    <source>
        <dbReference type="Google" id="ProtNLM"/>
    </source>
</evidence>
<feature type="compositionally biased region" description="Low complexity" evidence="2">
    <location>
        <begin position="32"/>
        <end position="51"/>
    </location>
</feature>
<proteinExistence type="predicted"/>
<sequence length="109" mass="12355">MLRREATTIKLSPEDVLEYDESLERQKLSRAQGQQQLQQSQQQSQSTFQNQTARNNSDFNSSNILQEQMNSQSDNADIGGNDILPDLNNSTVSERQTRSKSERIGVAPR</sequence>
<feature type="compositionally biased region" description="Polar residues" evidence="2">
    <location>
        <begin position="52"/>
        <end position="75"/>
    </location>
</feature>
<keyword evidence="4" id="KW-1185">Reference proteome</keyword>
<dbReference type="RefSeq" id="XP_066831084.1">
    <property type="nucleotide sequence ID" value="XM_066974335.1"/>
</dbReference>
<organism evidence="3 4">
    <name type="scientific">Lodderomyces beijingensis</name>
    <dbReference type="NCBI Taxonomy" id="1775926"/>
    <lineage>
        <taxon>Eukaryota</taxon>
        <taxon>Fungi</taxon>
        <taxon>Dikarya</taxon>
        <taxon>Ascomycota</taxon>
        <taxon>Saccharomycotina</taxon>
        <taxon>Pichiomycetes</taxon>
        <taxon>Debaryomycetaceae</taxon>
        <taxon>Candida/Lodderomyces clade</taxon>
        <taxon>Lodderomyces</taxon>
    </lineage>
</organism>
<dbReference type="EMBL" id="OZ022409">
    <property type="protein sequence ID" value="CAK9440046.1"/>
    <property type="molecule type" value="Genomic_DNA"/>
</dbReference>
<dbReference type="Proteomes" id="UP001497383">
    <property type="component" value="Chromosome 5"/>
</dbReference>
<evidence type="ECO:0000313" key="3">
    <source>
        <dbReference type="EMBL" id="CAK9440046.1"/>
    </source>
</evidence>
<dbReference type="InterPro" id="IPR018860">
    <property type="entry name" value="APC_suCDC26"/>
</dbReference>
<feature type="region of interest" description="Disordered" evidence="2">
    <location>
        <begin position="25"/>
        <end position="109"/>
    </location>
</feature>
<protein>
    <recommendedName>
        <fullName evidence="5">Anaphase-promoting complex subunit CDC26</fullName>
    </recommendedName>
</protein>
<accession>A0ABP0ZRE8</accession>
<evidence type="ECO:0000256" key="1">
    <source>
        <dbReference type="ARBA" id="ARBA00022786"/>
    </source>
</evidence>
<name>A0ABP0ZRE8_9ASCO</name>
<gene>
    <name evidence="3" type="ORF">LODBEIA_P41460</name>
</gene>
<evidence type="ECO:0000256" key="2">
    <source>
        <dbReference type="SAM" id="MobiDB-lite"/>
    </source>
</evidence>
<evidence type="ECO:0000313" key="4">
    <source>
        <dbReference type="Proteomes" id="UP001497383"/>
    </source>
</evidence>
<dbReference type="GeneID" id="92209342"/>
<reference evidence="3 4" key="1">
    <citation type="submission" date="2024-03" db="EMBL/GenBank/DDBJ databases">
        <authorList>
            <person name="Brejova B."/>
        </authorList>
    </citation>
    <scope>NUCLEOTIDE SEQUENCE [LARGE SCALE GENOMIC DNA]</scope>
    <source>
        <strain evidence="3 4">CBS 14171</strain>
    </source>
</reference>
<dbReference type="Pfam" id="PF10471">
    <property type="entry name" value="ANAPC_CDC26"/>
    <property type="match status" value="1"/>
</dbReference>